<dbReference type="STRING" id="765177.Desmu_0306"/>
<dbReference type="RefSeq" id="WP_013561847.1">
    <property type="nucleotide sequence ID" value="NC_014961.1"/>
</dbReference>
<keyword evidence="8" id="KW-0472">Membrane</keyword>
<dbReference type="AlphaFoldDB" id="E8R7Z9"/>
<dbReference type="InterPro" id="IPR005841">
    <property type="entry name" value="Alpha-D-phosphohexomutase_SF"/>
</dbReference>
<evidence type="ECO:0000313" key="14">
    <source>
        <dbReference type="Proteomes" id="UP000001068"/>
    </source>
</evidence>
<name>E8R7Z9_DESM0</name>
<evidence type="ECO:0000259" key="12">
    <source>
        <dbReference type="Pfam" id="PF02880"/>
    </source>
</evidence>
<reference evidence="13 14" key="2">
    <citation type="journal article" date="2011" name="Stand. Genomic Sci.">
        <title>Complete genome sequence of Desulfurococcus mucosus type strain (O7/1).</title>
        <authorList>
            <person name="Wirth R."/>
            <person name="Chertkov O."/>
            <person name="Held B."/>
            <person name="Lapidus A."/>
            <person name="Nolan M."/>
            <person name="Lucas S."/>
            <person name="Hammon N."/>
            <person name="Deshpande S."/>
            <person name="Cheng J.F."/>
            <person name="Tapia R."/>
            <person name="Han C."/>
            <person name="Goodwin L."/>
            <person name="Pitluck S."/>
            <person name="Liolios K."/>
            <person name="Ioanna P."/>
            <person name="Ivanova N."/>
            <person name="Mavromatis K."/>
            <person name="Mikhailova N."/>
            <person name="Pati A."/>
            <person name="Chen A."/>
            <person name="Palaniappan K."/>
            <person name="Land M."/>
            <person name="Hauser L."/>
            <person name="Chang Y.J."/>
            <person name="Jeffries C.D."/>
            <person name="Bilek Y."/>
            <person name="Hader T."/>
            <person name="Rohde M."/>
            <person name="Spring S."/>
            <person name="Sikorski J."/>
            <person name="Goker M."/>
            <person name="Woyke T."/>
            <person name="Bristow J."/>
            <person name="Eisen J.A."/>
            <person name="Markowitz V."/>
            <person name="Hugenholtz P."/>
            <person name="Kyrpides N.C."/>
            <person name="Klenk H.P."/>
        </authorList>
    </citation>
    <scope>NUCLEOTIDE SEQUENCE [LARGE SCALE GENOMIC DNA]</scope>
    <source>
        <strain evidence="14">ATCC 35584 / DSM 2162 / JCM 9187 / O7/1</strain>
    </source>
</reference>
<feature type="transmembrane region" description="Helical" evidence="8">
    <location>
        <begin position="31"/>
        <end position="52"/>
    </location>
</feature>
<dbReference type="PANTHER" id="PTHR43771:SF1">
    <property type="entry name" value="PHOSPHOMANNOMUTASE"/>
    <property type="match status" value="1"/>
</dbReference>
<evidence type="ECO:0000256" key="2">
    <source>
        <dbReference type="ARBA" id="ARBA00010231"/>
    </source>
</evidence>
<dbReference type="EMBL" id="CP002363">
    <property type="protein sequence ID" value="ADV64625.1"/>
    <property type="molecule type" value="Genomic_DNA"/>
</dbReference>
<keyword evidence="3" id="KW-0597">Phosphoprotein</keyword>
<evidence type="ECO:0000256" key="8">
    <source>
        <dbReference type="SAM" id="Phobius"/>
    </source>
</evidence>
<gene>
    <name evidence="13" type="ordered locus">Desmu_0306</name>
</gene>
<dbReference type="KEGG" id="dmu:Desmu_0306"/>
<dbReference type="GO" id="GO:0016868">
    <property type="term" value="F:intramolecular phosphotransferase activity"/>
    <property type="evidence" value="ECO:0007669"/>
    <property type="project" value="InterPro"/>
</dbReference>
<feature type="domain" description="Alpha-D-phosphohexomutase alpha/beta/alpha" evidence="12">
    <location>
        <begin position="264"/>
        <end position="367"/>
    </location>
</feature>
<evidence type="ECO:0000259" key="11">
    <source>
        <dbReference type="Pfam" id="PF02879"/>
    </source>
</evidence>
<dbReference type="InterPro" id="IPR016055">
    <property type="entry name" value="A-D-PHexomutase_a/b/a-I/II/III"/>
</dbReference>
<dbReference type="InterPro" id="IPR005843">
    <property type="entry name" value="A-D-PHexomutase_C"/>
</dbReference>
<dbReference type="Gene3D" id="3.30.310.50">
    <property type="entry name" value="Alpha-D-phosphohexomutase, C-terminal domain"/>
    <property type="match status" value="1"/>
</dbReference>
<dbReference type="SUPFAM" id="SSF53738">
    <property type="entry name" value="Phosphoglucomutase, first 3 domains"/>
    <property type="match status" value="3"/>
</dbReference>
<dbReference type="HOGENOM" id="CLU_016950_7_1_2"/>
<evidence type="ECO:0000259" key="10">
    <source>
        <dbReference type="Pfam" id="PF02878"/>
    </source>
</evidence>
<feature type="domain" description="Alpha-D-phosphohexomutase alpha/beta/alpha" evidence="10">
    <location>
        <begin position="12"/>
        <end position="136"/>
    </location>
</feature>
<evidence type="ECO:0000256" key="1">
    <source>
        <dbReference type="ARBA" id="ARBA00001946"/>
    </source>
</evidence>
<evidence type="ECO:0000259" key="9">
    <source>
        <dbReference type="Pfam" id="PF00408"/>
    </source>
</evidence>
<dbReference type="GO" id="GO:0000287">
    <property type="term" value="F:magnesium ion binding"/>
    <property type="evidence" value="ECO:0007669"/>
    <property type="project" value="InterPro"/>
</dbReference>
<dbReference type="Pfam" id="PF02878">
    <property type="entry name" value="PGM_PMM_I"/>
    <property type="match status" value="1"/>
</dbReference>
<evidence type="ECO:0000256" key="7">
    <source>
        <dbReference type="RuleBase" id="RU004326"/>
    </source>
</evidence>
<evidence type="ECO:0000256" key="3">
    <source>
        <dbReference type="ARBA" id="ARBA00022553"/>
    </source>
</evidence>
<comment type="similarity">
    <text evidence="2 7">Belongs to the phosphohexose mutase family.</text>
</comment>
<dbReference type="InterPro" id="IPR036900">
    <property type="entry name" value="A-D-PHexomutase_C_sf"/>
</dbReference>
<dbReference type="PRINTS" id="PR00509">
    <property type="entry name" value="PGMPMM"/>
</dbReference>
<reference evidence="14" key="1">
    <citation type="submission" date="2010-11" db="EMBL/GenBank/DDBJ databases">
        <title>The complete genome of Desulfurococcus mucosus DSM 2162.</title>
        <authorList>
            <consortium name="US DOE Joint Genome Institute (JGI-PGF)"/>
            <person name="Lucas S."/>
            <person name="Copeland A."/>
            <person name="Lapidus A."/>
            <person name="Bruce D."/>
            <person name="Goodwin L."/>
            <person name="Pitluck S."/>
            <person name="Kyrpides N."/>
            <person name="Mavromatis K."/>
            <person name="Pagani I."/>
            <person name="Ivanova N."/>
            <person name="Ovchinnikova G."/>
            <person name="Chertkov O."/>
            <person name="Held B."/>
            <person name="Brettin T."/>
            <person name="Detter J.C."/>
            <person name="Tapia R."/>
            <person name="Han C."/>
            <person name="Land M."/>
            <person name="Hauser L."/>
            <person name="Markowitz V."/>
            <person name="Cheng J.-F."/>
            <person name="Hugenholtz P."/>
            <person name="Woyke T."/>
            <person name="Wu D."/>
            <person name="Wirth R."/>
            <person name="Bilek Y."/>
            <person name="Hader T."/>
            <person name="Klenk H.-P."/>
            <person name="Eisen J.A."/>
        </authorList>
    </citation>
    <scope>NUCLEOTIDE SEQUENCE [LARGE SCALE GENOMIC DNA]</scope>
    <source>
        <strain evidence="14">ATCC 35584 / DSM 2162 / JCM 9187 / O7/1</strain>
    </source>
</reference>
<feature type="domain" description="Alpha-D-phosphohexomutase alpha/beta/alpha" evidence="11">
    <location>
        <begin position="158"/>
        <end position="255"/>
    </location>
</feature>
<evidence type="ECO:0000256" key="4">
    <source>
        <dbReference type="ARBA" id="ARBA00022723"/>
    </source>
</evidence>
<dbReference type="InterPro" id="IPR016066">
    <property type="entry name" value="A-D-PHexomutase_CS"/>
</dbReference>
<dbReference type="PANTHER" id="PTHR43771">
    <property type="entry name" value="PHOSPHOMANNOMUTASE"/>
    <property type="match status" value="1"/>
</dbReference>
<dbReference type="PROSITE" id="PS00710">
    <property type="entry name" value="PGM_PMM"/>
    <property type="match status" value="1"/>
</dbReference>
<keyword evidence="8" id="KW-1133">Transmembrane helix</keyword>
<organism evidence="13 14">
    <name type="scientific">Desulfurococcus mucosus (strain ATCC 35584 / DSM 2162 / JCM 9187 / O7/1)</name>
    <dbReference type="NCBI Taxonomy" id="765177"/>
    <lineage>
        <taxon>Archaea</taxon>
        <taxon>Thermoproteota</taxon>
        <taxon>Thermoprotei</taxon>
        <taxon>Desulfurococcales</taxon>
        <taxon>Desulfurococcaceae</taxon>
        <taxon>Desulfurococcus</taxon>
    </lineage>
</organism>
<keyword evidence="8" id="KW-0812">Transmembrane</keyword>
<protein>
    <submittedName>
        <fullName evidence="13">Phosphoglucomutase/phosphomannomutase alpha/beta/alpha domain I</fullName>
    </submittedName>
</protein>
<keyword evidence="6" id="KW-0413">Isomerase</keyword>
<dbReference type="Proteomes" id="UP000001068">
    <property type="component" value="Chromosome"/>
</dbReference>
<dbReference type="eggNOG" id="arCOG00767">
    <property type="taxonomic scope" value="Archaea"/>
</dbReference>
<accession>E8R7Z9</accession>
<dbReference type="Pfam" id="PF00408">
    <property type="entry name" value="PGM_PMM_IV"/>
    <property type="match status" value="1"/>
</dbReference>
<keyword evidence="4 7" id="KW-0479">Metal-binding</keyword>
<dbReference type="InterPro" id="IPR005844">
    <property type="entry name" value="A-D-PHexomutase_a/b/a-I"/>
</dbReference>
<dbReference type="InterPro" id="IPR005845">
    <property type="entry name" value="A-D-PHexomutase_a/b/a-II"/>
</dbReference>
<dbReference type="Gene3D" id="3.40.120.10">
    <property type="entry name" value="Alpha-D-Glucose-1,6-Bisphosphate, subunit A, domain 3"/>
    <property type="match status" value="3"/>
</dbReference>
<sequence length="476" mass="51986" precursor="true">MGSCLGMVIAVRLFGTAGVRMRYPDELDAVAAYRLGLAMGVLGLSSCSYIVYDTRVTSHVLTYAFAAGVAASGMDASIVGLAPTPVAGYAGLRRGGVGVSVTASHNPPEYNGFKFYDVEGFEFTRSLEERVEELVSGSLKAAEWSRAGRILHDSTLLDDYVEDLLEASQPSRRAWSPRVVVDCANGASYHVTPVVVRSLGGIPVTVNCSPDGYFPGRPPEPRRDVLEKLLPVYRGVEPAMVLAHDGDADRLAALDPFQGFIRQDRLLALFAKILLEERKGVVVVSVDTGRVVDEVVEASGGRLERYILGKTHERVKELGVGSVVMAGEPWKLIDTSWGPWVDGVRQAALLVKLVVERGKPLARILEEEGVPDYPWDRRSYVIDPPGARMDVYKGLVEELKSRLGEPVAVIDIDGYRFEYSDDSWILVRVSGTEPKIRVYAEARSSERLKEMVDTVGAIVKEMASRRDARIASVTIG</sequence>
<keyword evidence="14" id="KW-1185">Reference proteome</keyword>
<dbReference type="GO" id="GO:0005975">
    <property type="term" value="P:carbohydrate metabolic process"/>
    <property type="evidence" value="ECO:0007669"/>
    <property type="project" value="InterPro"/>
</dbReference>
<evidence type="ECO:0000313" key="13">
    <source>
        <dbReference type="EMBL" id="ADV64625.1"/>
    </source>
</evidence>
<evidence type="ECO:0000256" key="6">
    <source>
        <dbReference type="ARBA" id="ARBA00023235"/>
    </source>
</evidence>
<dbReference type="Pfam" id="PF02879">
    <property type="entry name" value="PGM_PMM_II"/>
    <property type="match status" value="1"/>
</dbReference>
<dbReference type="SUPFAM" id="SSF55957">
    <property type="entry name" value="Phosphoglucomutase, C-terminal domain"/>
    <property type="match status" value="1"/>
</dbReference>
<feature type="domain" description="Alpha-D-phosphohexomutase C-terminal" evidence="9">
    <location>
        <begin position="397"/>
        <end position="454"/>
    </location>
</feature>
<dbReference type="Pfam" id="PF02880">
    <property type="entry name" value="PGM_PMM_III"/>
    <property type="match status" value="1"/>
</dbReference>
<evidence type="ECO:0000256" key="5">
    <source>
        <dbReference type="ARBA" id="ARBA00022842"/>
    </source>
</evidence>
<dbReference type="InterPro" id="IPR005846">
    <property type="entry name" value="A-D-PHexomutase_a/b/a-III"/>
</dbReference>
<dbReference type="GeneID" id="10152998"/>
<comment type="cofactor">
    <cofactor evidence="1">
        <name>Mg(2+)</name>
        <dbReference type="ChEBI" id="CHEBI:18420"/>
    </cofactor>
</comment>
<proteinExistence type="inferred from homology"/>
<keyword evidence="5 7" id="KW-0460">Magnesium</keyword>